<dbReference type="AlphaFoldDB" id="A0A0A8Y2T4"/>
<sequence length="53" mass="6158">MLMIVCFSFMLTRIPLGQVIQQIVVLLLVIVFFLVLLLLHESPRSKQLYLDLV</sequence>
<reference evidence="2" key="1">
    <citation type="submission" date="2014-09" db="EMBL/GenBank/DDBJ databases">
        <authorList>
            <person name="Magalhaes I.L.F."/>
            <person name="Oliveira U."/>
            <person name="Santos F.R."/>
            <person name="Vidigal T.H.D.A."/>
            <person name="Brescovit A.D."/>
            <person name="Santos A.J."/>
        </authorList>
    </citation>
    <scope>NUCLEOTIDE SEQUENCE</scope>
    <source>
        <tissue evidence="2">Shoot tissue taken approximately 20 cm above the soil surface</tissue>
    </source>
</reference>
<name>A0A0A8Y2T4_ARUDO</name>
<feature type="transmembrane region" description="Helical" evidence="1">
    <location>
        <begin position="20"/>
        <end position="39"/>
    </location>
</feature>
<keyword evidence="1" id="KW-0472">Membrane</keyword>
<keyword evidence="1" id="KW-1133">Transmembrane helix</keyword>
<organism evidence="2">
    <name type="scientific">Arundo donax</name>
    <name type="common">Giant reed</name>
    <name type="synonym">Donax arundinaceus</name>
    <dbReference type="NCBI Taxonomy" id="35708"/>
    <lineage>
        <taxon>Eukaryota</taxon>
        <taxon>Viridiplantae</taxon>
        <taxon>Streptophyta</taxon>
        <taxon>Embryophyta</taxon>
        <taxon>Tracheophyta</taxon>
        <taxon>Spermatophyta</taxon>
        <taxon>Magnoliopsida</taxon>
        <taxon>Liliopsida</taxon>
        <taxon>Poales</taxon>
        <taxon>Poaceae</taxon>
        <taxon>PACMAD clade</taxon>
        <taxon>Arundinoideae</taxon>
        <taxon>Arundineae</taxon>
        <taxon>Arundo</taxon>
    </lineage>
</organism>
<reference evidence="2" key="2">
    <citation type="journal article" date="2015" name="Data Brief">
        <title>Shoot transcriptome of the giant reed, Arundo donax.</title>
        <authorList>
            <person name="Barrero R.A."/>
            <person name="Guerrero F.D."/>
            <person name="Moolhuijzen P."/>
            <person name="Goolsby J.A."/>
            <person name="Tidwell J."/>
            <person name="Bellgard S.E."/>
            <person name="Bellgard M.I."/>
        </authorList>
    </citation>
    <scope>NUCLEOTIDE SEQUENCE</scope>
    <source>
        <tissue evidence="2">Shoot tissue taken approximately 20 cm above the soil surface</tissue>
    </source>
</reference>
<evidence type="ECO:0000256" key="1">
    <source>
        <dbReference type="SAM" id="Phobius"/>
    </source>
</evidence>
<keyword evidence="1" id="KW-0812">Transmembrane</keyword>
<proteinExistence type="predicted"/>
<accession>A0A0A8Y2T4</accession>
<dbReference type="EMBL" id="GBRH01277384">
    <property type="protein sequence ID" value="JAD20511.1"/>
    <property type="molecule type" value="Transcribed_RNA"/>
</dbReference>
<protein>
    <submittedName>
        <fullName evidence="2">Uncharacterized protein</fullName>
    </submittedName>
</protein>
<evidence type="ECO:0000313" key="2">
    <source>
        <dbReference type="EMBL" id="JAD20511.1"/>
    </source>
</evidence>